<dbReference type="AlphaFoldDB" id="A0A9E2NK11"/>
<dbReference type="PANTHER" id="PTHR43386:SF1">
    <property type="entry name" value="D,D-DIPEPTIDE TRANSPORT SYSTEM PERMEASE PROTEIN DDPC-RELATED"/>
    <property type="match status" value="1"/>
</dbReference>
<dbReference type="InterPro" id="IPR053385">
    <property type="entry name" value="ABC_transport_permease"/>
</dbReference>
<dbReference type="InterPro" id="IPR050366">
    <property type="entry name" value="BP-dependent_transpt_permease"/>
</dbReference>
<evidence type="ECO:0000256" key="6">
    <source>
        <dbReference type="ARBA" id="ARBA00023136"/>
    </source>
</evidence>
<comment type="caution">
    <text evidence="10">The sequence shown here is derived from an EMBL/GenBank/DDBJ whole genome shotgun (WGS) entry which is preliminary data.</text>
</comment>
<dbReference type="EMBL" id="JAHLFQ010000034">
    <property type="protein sequence ID" value="MBU3803480.1"/>
    <property type="molecule type" value="Genomic_DNA"/>
</dbReference>
<keyword evidence="6 8" id="KW-0472">Membrane</keyword>
<dbReference type="CDD" id="cd06261">
    <property type="entry name" value="TM_PBP2"/>
    <property type="match status" value="1"/>
</dbReference>
<evidence type="ECO:0000256" key="5">
    <source>
        <dbReference type="ARBA" id="ARBA00022989"/>
    </source>
</evidence>
<feature type="transmembrane region" description="Helical" evidence="8">
    <location>
        <begin position="178"/>
        <end position="206"/>
    </location>
</feature>
<feature type="transmembrane region" description="Helical" evidence="8">
    <location>
        <begin position="64"/>
        <end position="88"/>
    </location>
</feature>
<evidence type="ECO:0000313" key="11">
    <source>
        <dbReference type="Proteomes" id="UP000824229"/>
    </source>
</evidence>
<dbReference type="Proteomes" id="UP000824229">
    <property type="component" value="Unassembled WGS sequence"/>
</dbReference>
<evidence type="ECO:0000313" key="10">
    <source>
        <dbReference type="EMBL" id="MBU3803480.1"/>
    </source>
</evidence>
<keyword evidence="3" id="KW-1003">Cell membrane</keyword>
<keyword evidence="2 8" id="KW-0813">Transport</keyword>
<evidence type="ECO:0000256" key="1">
    <source>
        <dbReference type="ARBA" id="ARBA00004651"/>
    </source>
</evidence>
<evidence type="ECO:0000259" key="9">
    <source>
        <dbReference type="PROSITE" id="PS50928"/>
    </source>
</evidence>
<sequence>MLIVMILVMIGVISLMAPYIAWNDPYNIDLTNILQSPSKVFPFGTDALGRCVFSRVLYGAKNTIFSALIVVAITFTLGSLIGIVSGYVGGTLDHVVMRIVDIFLAFPGMVLAIAVAGILGGGLMNAMLAIIAIGWTKYTRIARSYVLEIKEETFIQAARLSGKGSFYIIMRHIIPNMLGYMIVTASLDIGTTMIEMSSLAFLGLSSPLPSPEWGAMMSEGKSMIQFAPWVILGPGVALVVVVILFNLLGDTIRDLLDEKQKRRAV</sequence>
<dbReference type="Pfam" id="PF00528">
    <property type="entry name" value="BPD_transp_1"/>
    <property type="match status" value="1"/>
</dbReference>
<dbReference type="Gene3D" id="1.10.3720.10">
    <property type="entry name" value="MetI-like"/>
    <property type="match status" value="1"/>
</dbReference>
<dbReference type="InterPro" id="IPR000515">
    <property type="entry name" value="MetI-like"/>
</dbReference>
<dbReference type="SUPFAM" id="SSF161098">
    <property type="entry name" value="MetI-like"/>
    <property type="match status" value="1"/>
</dbReference>
<evidence type="ECO:0000256" key="3">
    <source>
        <dbReference type="ARBA" id="ARBA00022475"/>
    </source>
</evidence>
<feature type="transmembrane region" description="Helical" evidence="8">
    <location>
        <begin position="108"/>
        <end position="135"/>
    </location>
</feature>
<comment type="similarity">
    <text evidence="7">Belongs to the binding-protein-dependent transport system permease family. OppBC subfamily.</text>
</comment>
<gene>
    <name evidence="10" type="ORF">H9872_01800</name>
</gene>
<dbReference type="NCBIfam" id="NF045474">
    <property type="entry name" value="Opp2C"/>
    <property type="match status" value="1"/>
</dbReference>
<reference evidence="10" key="2">
    <citation type="submission" date="2021-04" db="EMBL/GenBank/DDBJ databases">
        <authorList>
            <person name="Gilroy R."/>
        </authorList>
    </citation>
    <scope>NUCLEOTIDE SEQUENCE</scope>
    <source>
        <strain evidence="10">B5-657</strain>
    </source>
</reference>
<evidence type="ECO:0000256" key="8">
    <source>
        <dbReference type="RuleBase" id="RU363032"/>
    </source>
</evidence>
<keyword evidence="5 8" id="KW-1133">Transmembrane helix</keyword>
<dbReference type="PROSITE" id="PS50928">
    <property type="entry name" value="ABC_TM1"/>
    <property type="match status" value="1"/>
</dbReference>
<feature type="domain" description="ABC transmembrane type-1" evidence="9">
    <location>
        <begin position="60"/>
        <end position="249"/>
    </location>
</feature>
<accession>A0A9E2NK11</accession>
<reference evidence="10" key="1">
    <citation type="journal article" date="2021" name="PeerJ">
        <title>Extensive microbial diversity within the chicken gut microbiome revealed by metagenomics and culture.</title>
        <authorList>
            <person name="Gilroy R."/>
            <person name="Ravi A."/>
            <person name="Getino M."/>
            <person name="Pursley I."/>
            <person name="Horton D.L."/>
            <person name="Alikhan N.F."/>
            <person name="Baker D."/>
            <person name="Gharbi K."/>
            <person name="Hall N."/>
            <person name="Watson M."/>
            <person name="Adriaenssens E.M."/>
            <person name="Foster-Nyarko E."/>
            <person name="Jarju S."/>
            <person name="Secka A."/>
            <person name="Antonio M."/>
            <person name="Oren A."/>
            <person name="Chaudhuri R.R."/>
            <person name="La Ragione R."/>
            <person name="Hildebrand F."/>
            <person name="Pallen M.J."/>
        </authorList>
    </citation>
    <scope>NUCLEOTIDE SEQUENCE</scope>
    <source>
        <strain evidence="10">B5-657</strain>
    </source>
</reference>
<organism evidence="10 11">
    <name type="scientific">Candidatus Cellulosilyticum pullistercoris</name>
    <dbReference type="NCBI Taxonomy" id="2838521"/>
    <lineage>
        <taxon>Bacteria</taxon>
        <taxon>Bacillati</taxon>
        <taxon>Bacillota</taxon>
        <taxon>Clostridia</taxon>
        <taxon>Lachnospirales</taxon>
        <taxon>Cellulosilyticaceae</taxon>
        <taxon>Cellulosilyticum</taxon>
    </lineage>
</organism>
<dbReference type="InterPro" id="IPR035906">
    <property type="entry name" value="MetI-like_sf"/>
</dbReference>
<evidence type="ECO:0000256" key="2">
    <source>
        <dbReference type="ARBA" id="ARBA00022448"/>
    </source>
</evidence>
<keyword evidence="4 8" id="KW-0812">Transmembrane</keyword>
<feature type="transmembrane region" description="Helical" evidence="8">
    <location>
        <begin position="226"/>
        <end position="249"/>
    </location>
</feature>
<evidence type="ECO:0000256" key="4">
    <source>
        <dbReference type="ARBA" id="ARBA00022692"/>
    </source>
</evidence>
<proteinExistence type="inferred from homology"/>
<dbReference type="GO" id="GO:0055085">
    <property type="term" value="P:transmembrane transport"/>
    <property type="evidence" value="ECO:0007669"/>
    <property type="project" value="InterPro"/>
</dbReference>
<dbReference type="PANTHER" id="PTHR43386">
    <property type="entry name" value="OLIGOPEPTIDE TRANSPORT SYSTEM PERMEASE PROTEIN APPC"/>
    <property type="match status" value="1"/>
</dbReference>
<name>A0A9E2NK11_9FIRM</name>
<comment type="subcellular location">
    <subcellularLocation>
        <location evidence="1 8">Cell membrane</location>
        <topology evidence="1 8">Multi-pass membrane protein</topology>
    </subcellularLocation>
</comment>
<feature type="transmembrane region" description="Helical" evidence="8">
    <location>
        <begin position="6"/>
        <end position="22"/>
    </location>
</feature>
<protein>
    <submittedName>
        <fullName evidence="10">ABC transporter permease</fullName>
    </submittedName>
</protein>
<evidence type="ECO:0000256" key="7">
    <source>
        <dbReference type="ARBA" id="ARBA00024202"/>
    </source>
</evidence>
<dbReference type="GO" id="GO:0005886">
    <property type="term" value="C:plasma membrane"/>
    <property type="evidence" value="ECO:0007669"/>
    <property type="project" value="UniProtKB-SubCell"/>
</dbReference>